<sequence>MKFKRAILSAIVAGTLGISAQAVELRSGVNTNLTTIGQSATQRDTIQAVNDVPSYLLWTKEDLRQSKAWGMKQSEWMEYKELMSTGPNAAYYANKPELTPLMVMGINAKTDFDRTRYAKLSVEMERARLAREVKFDEAVNQYIKTLIPNHPVWMSDSERRTWAKRNAESGVDSSKAAGLSNNSVAVPIKDTRTVAYADAANCDVRCSAFIKNLATRSSKLNRLDLFVINASSDENLLSFSRGIGISTQMLADGKATVNYDSGYYARLKPAPGLPVAYRVQLNNTVELKP</sequence>
<proteinExistence type="predicted"/>
<evidence type="ECO:0000313" key="2">
    <source>
        <dbReference type="Proteomes" id="UP000266778"/>
    </source>
</evidence>
<keyword evidence="1" id="KW-0614">Plasmid</keyword>
<dbReference type="EMBL" id="CP039627">
    <property type="protein sequence ID" value="QLI60432.1"/>
    <property type="molecule type" value="Genomic_DNA"/>
</dbReference>
<evidence type="ECO:0000313" key="1">
    <source>
        <dbReference type="EMBL" id="QLI60432.1"/>
    </source>
</evidence>
<gene>
    <name evidence="1" type="ORF">C1C91_22630</name>
</gene>
<accession>A0A7D5UJY0</accession>
<organism evidence="1 2">
    <name type="scientific">Aeromonas caviae</name>
    <name type="common">Aeromonas punctata</name>
    <dbReference type="NCBI Taxonomy" id="648"/>
    <lineage>
        <taxon>Bacteria</taxon>
        <taxon>Pseudomonadati</taxon>
        <taxon>Pseudomonadota</taxon>
        <taxon>Gammaproteobacteria</taxon>
        <taxon>Aeromonadales</taxon>
        <taxon>Aeromonadaceae</taxon>
        <taxon>Aeromonas</taxon>
    </lineage>
</organism>
<reference evidence="1 2" key="1">
    <citation type="submission" date="2019-04" db="EMBL/GenBank/DDBJ databases">
        <title>Novel transposon Tn6433 variants accelerate the dissemination of tet(E) in Aeromonas under oxytetracycline stresses.</title>
        <authorList>
            <person name="Shi Y."/>
            <person name="Tian Z."/>
            <person name="Zhang Y."/>
            <person name="Zhang H."/>
            <person name="Yang M."/>
        </authorList>
    </citation>
    <scope>NUCLEOTIDE SEQUENCE [LARGE SCALE GENOMIC DNA]</scope>
    <source>
        <strain evidence="1 2">T25-39</strain>
        <plasmid evidence="2">paeca1-b</plasmid>
    </source>
</reference>
<dbReference type="AlphaFoldDB" id="A0A7D5UJY0"/>
<name>A0A7D5UJY0_AERCA</name>
<dbReference type="Proteomes" id="UP000266778">
    <property type="component" value="Plasmid pAeca1-b"/>
</dbReference>
<protein>
    <submittedName>
        <fullName evidence="1">Uncharacterized protein</fullName>
    </submittedName>
</protein>
<geneLocation type="plasmid" evidence="2">
    <name>paeca1-b</name>
</geneLocation>